<dbReference type="EMBL" id="UOEZ01000047">
    <property type="protein sequence ID" value="VAW36940.1"/>
    <property type="molecule type" value="Genomic_DNA"/>
</dbReference>
<dbReference type="GO" id="GO:0005737">
    <property type="term" value="C:cytoplasm"/>
    <property type="evidence" value="ECO:0007669"/>
    <property type="project" value="TreeGrafter"/>
</dbReference>
<organism evidence="12">
    <name type="scientific">hydrothermal vent metagenome</name>
    <dbReference type="NCBI Taxonomy" id="652676"/>
    <lineage>
        <taxon>unclassified sequences</taxon>
        <taxon>metagenomes</taxon>
        <taxon>ecological metagenomes</taxon>
    </lineage>
</organism>
<dbReference type="EC" id="6.3.2.17" evidence="3"/>
<evidence type="ECO:0000256" key="5">
    <source>
        <dbReference type="ARBA" id="ARBA00022723"/>
    </source>
</evidence>
<evidence type="ECO:0000256" key="9">
    <source>
        <dbReference type="ARBA" id="ARBA00047493"/>
    </source>
</evidence>
<dbReference type="InterPro" id="IPR036565">
    <property type="entry name" value="Mur-like_cat_sf"/>
</dbReference>
<dbReference type="GO" id="GO:0008841">
    <property type="term" value="F:dihydrofolate synthase activity"/>
    <property type="evidence" value="ECO:0007669"/>
    <property type="project" value="TreeGrafter"/>
</dbReference>
<reference evidence="12" key="1">
    <citation type="submission" date="2018-06" db="EMBL/GenBank/DDBJ databases">
        <authorList>
            <person name="Zhirakovskaya E."/>
        </authorList>
    </citation>
    <scope>NUCLEOTIDE SEQUENCE</scope>
</reference>
<evidence type="ECO:0000313" key="12">
    <source>
        <dbReference type="EMBL" id="VAW36940.1"/>
    </source>
</evidence>
<dbReference type="Gene3D" id="3.40.1190.10">
    <property type="entry name" value="Mur-like, catalytic domain"/>
    <property type="match status" value="1"/>
</dbReference>
<keyword evidence="8" id="KW-0460">Magnesium</keyword>
<evidence type="ECO:0000256" key="8">
    <source>
        <dbReference type="ARBA" id="ARBA00022842"/>
    </source>
</evidence>
<keyword evidence="5" id="KW-0479">Metal-binding</keyword>
<evidence type="ECO:0000256" key="2">
    <source>
        <dbReference type="ARBA" id="ARBA00008276"/>
    </source>
</evidence>
<evidence type="ECO:0000256" key="4">
    <source>
        <dbReference type="ARBA" id="ARBA00022598"/>
    </source>
</evidence>
<keyword evidence="6" id="KW-0547">Nucleotide-binding</keyword>
<feature type="domain" description="Mur ligase central" evidence="11">
    <location>
        <begin position="58"/>
        <end position="281"/>
    </location>
</feature>
<keyword evidence="4 12" id="KW-0436">Ligase</keyword>
<name>A0A3B0V7N3_9ZZZZ</name>
<dbReference type="Pfam" id="PF08245">
    <property type="entry name" value="Mur_ligase_M"/>
    <property type="match status" value="1"/>
</dbReference>
<dbReference type="NCBIfam" id="TIGR01499">
    <property type="entry name" value="folC"/>
    <property type="match status" value="1"/>
</dbReference>
<gene>
    <name evidence="12" type="ORF">MNBD_DELTA02-962</name>
</gene>
<dbReference type="AlphaFoldDB" id="A0A3B0V7N3"/>
<evidence type="ECO:0000259" key="10">
    <source>
        <dbReference type="Pfam" id="PF02875"/>
    </source>
</evidence>
<dbReference type="GO" id="GO:0004326">
    <property type="term" value="F:tetrahydrofolylpolyglutamate synthase activity"/>
    <property type="evidence" value="ECO:0007669"/>
    <property type="project" value="UniProtKB-EC"/>
</dbReference>
<dbReference type="SUPFAM" id="SSF53623">
    <property type="entry name" value="MurD-like peptide ligases, catalytic domain"/>
    <property type="match status" value="1"/>
</dbReference>
<dbReference type="GO" id="GO:0005524">
    <property type="term" value="F:ATP binding"/>
    <property type="evidence" value="ECO:0007669"/>
    <property type="project" value="UniProtKB-KW"/>
</dbReference>
<dbReference type="PANTHER" id="PTHR11136">
    <property type="entry name" value="FOLYLPOLYGLUTAMATE SYNTHASE-RELATED"/>
    <property type="match status" value="1"/>
</dbReference>
<dbReference type="InterPro" id="IPR013221">
    <property type="entry name" value="Mur_ligase_cen"/>
</dbReference>
<dbReference type="PANTHER" id="PTHR11136:SF0">
    <property type="entry name" value="DIHYDROFOLATE SYNTHETASE-RELATED"/>
    <property type="match status" value="1"/>
</dbReference>
<evidence type="ECO:0000259" key="11">
    <source>
        <dbReference type="Pfam" id="PF08245"/>
    </source>
</evidence>
<dbReference type="Pfam" id="PF02875">
    <property type="entry name" value="Mur_ligase_C"/>
    <property type="match status" value="1"/>
</dbReference>
<evidence type="ECO:0000256" key="1">
    <source>
        <dbReference type="ARBA" id="ARBA00001946"/>
    </source>
</evidence>
<proteinExistence type="inferred from homology"/>
<dbReference type="InterPro" id="IPR001645">
    <property type="entry name" value="Folylpolyglutamate_synth"/>
</dbReference>
<dbReference type="PIRSF" id="PIRSF001563">
    <property type="entry name" value="Folylpolyglu_synth"/>
    <property type="match status" value="1"/>
</dbReference>
<dbReference type="InterPro" id="IPR018109">
    <property type="entry name" value="Folylpolyglutamate_synth_CS"/>
</dbReference>
<evidence type="ECO:0000256" key="3">
    <source>
        <dbReference type="ARBA" id="ARBA00013025"/>
    </source>
</evidence>
<accession>A0A3B0V7N3</accession>
<dbReference type="GO" id="GO:0046872">
    <property type="term" value="F:metal ion binding"/>
    <property type="evidence" value="ECO:0007669"/>
    <property type="project" value="UniProtKB-KW"/>
</dbReference>
<evidence type="ECO:0000256" key="6">
    <source>
        <dbReference type="ARBA" id="ARBA00022741"/>
    </source>
</evidence>
<keyword evidence="7" id="KW-0067">ATP-binding</keyword>
<dbReference type="Gene3D" id="3.90.190.20">
    <property type="entry name" value="Mur ligase, C-terminal domain"/>
    <property type="match status" value="1"/>
</dbReference>
<dbReference type="InterPro" id="IPR004101">
    <property type="entry name" value="Mur_ligase_C"/>
</dbReference>
<protein>
    <recommendedName>
        <fullName evidence="3">tetrahydrofolate synthase</fullName>
        <ecNumber evidence="3">6.3.2.17</ecNumber>
    </recommendedName>
</protein>
<dbReference type="SUPFAM" id="SSF53244">
    <property type="entry name" value="MurD-like peptide ligases, peptide-binding domain"/>
    <property type="match status" value="1"/>
</dbReference>
<evidence type="ECO:0000256" key="7">
    <source>
        <dbReference type="ARBA" id="ARBA00022840"/>
    </source>
</evidence>
<comment type="similarity">
    <text evidence="2">Belongs to the folylpolyglutamate synthase family.</text>
</comment>
<dbReference type="FunFam" id="3.40.1190.10:FF:000011">
    <property type="entry name" value="Folylpolyglutamate synthase/dihydrofolate synthase"/>
    <property type="match status" value="1"/>
</dbReference>
<comment type="cofactor">
    <cofactor evidence="1">
        <name>Mg(2+)</name>
        <dbReference type="ChEBI" id="CHEBI:18420"/>
    </cofactor>
</comment>
<feature type="domain" description="Mur ligase C-terminal" evidence="10">
    <location>
        <begin position="308"/>
        <end position="430"/>
    </location>
</feature>
<comment type="catalytic activity">
    <reaction evidence="9">
        <text>(6S)-5,6,7,8-tetrahydrofolyl-(gamma-L-Glu)(n) + L-glutamate + ATP = (6S)-5,6,7,8-tetrahydrofolyl-(gamma-L-Glu)(n+1) + ADP + phosphate + H(+)</text>
        <dbReference type="Rhea" id="RHEA:10580"/>
        <dbReference type="Rhea" id="RHEA-COMP:14738"/>
        <dbReference type="Rhea" id="RHEA-COMP:14740"/>
        <dbReference type="ChEBI" id="CHEBI:15378"/>
        <dbReference type="ChEBI" id="CHEBI:29985"/>
        <dbReference type="ChEBI" id="CHEBI:30616"/>
        <dbReference type="ChEBI" id="CHEBI:43474"/>
        <dbReference type="ChEBI" id="CHEBI:141005"/>
        <dbReference type="ChEBI" id="CHEBI:456216"/>
        <dbReference type="EC" id="6.3.2.17"/>
    </reaction>
</comment>
<sequence length="448" mass="47983">MIPELVKESAITNMPRLTPSLKYLYALRALGIKPGLRRIELLLSLLGNPEKTYPTVIVAGTNGKGSTSAMIASVLSEAGYRAGLYSSPHLARFNERLRVSGEEVTGRELSGLIRRTRALVEQKITVKKDRPSFFEFTTAMAFEHFRKKKVDIAVLEVGMGGRFDATNVAVPLVSVVTSIALDHSEYLGDTVEEIAAEKAGVIKENGLLVTSVCDRAALRVIKDAVKDKRATAYYSGKDFRVAGEEGPGKISYESAELSLARLSLGLKGGYQAENAGVAIKVIELLKGAGFKAGKAAIRKGLKKVVWPGRFDMRRAKKPGLGVVFDCAHNEAGARALRAALLEITPYDRVFFVIGVMADKDIDAILSILLPGCGGITVTEPASERSAELALVRGRARKLGFETTGARSVAAAVAERINRAPARSVVCVTGSIFTVGEALGSPAVARLLR</sequence>
<dbReference type="PROSITE" id="PS01011">
    <property type="entry name" value="FOLYLPOLYGLU_SYNT_1"/>
    <property type="match status" value="1"/>
</dbReference>
<dbReference type="InterPro" id="IPR036615">
    <property type="entry name" value="Mur_ligase_C_dom_sf"/>
</dbReference>